<evidence type="ECO:0000256" key="4">
    <source>
        <dbReference type="ARBA" id="ARBA00023136"/>
    </source>
</evidence>
<protein>
    <recommendedName>
        <fullName evidence="7">Yip1 domain-containing protein</fullName>
    </recommendedName>
</protein>
<evidence type="ECO:0000256" key="3">
    <source>
        <dbReference type="ARBA" id="ARBA00022989"/>
    </source>
</evidence>
<evidence type="ECO:0000256" key="1">
    <source>
        <dbReference type="ARBA" id="ARBA00004651"/>
    </source>
</evidence>
<evidence type="ECO:0000313" key="9">
    <source>
        <dbReference type="Proteomes" id="UP000003676"/>
    </source>
</evidence>
<feature type="transmembrane region" description="Helical" evidence="6">
    <location>
        <begin position="232"/>
        <end position="253"/>
    </location>
</feature>
<reference evidence="8 9" key="1">
    <citation type="submission" date="2008-10" db="EMBL/GenBank/DDBJ databases">
        <title>Draft genome sequence of Desulvovibrio piger (ATCC 29098).</title>
        <authorList>
            <person name="Sudarsanam P."/>
            <person name="Ley R."/>
            <person name="Guruge J."/>
            <person name="Turnbaugh P.J."/>
            <person name="Mahowald M."/>
            <person name="Liep D."/>
            <person name="Gordon J."/>
        </authorList>
    </citation>
    <scope>NUCLEOTIDE SEQUENCE [LARGE SCALE GENOMIC DNA]</scope>
    <source>
        <strain evidence="8 9">ATCC 29098</strain>
    </source>
</reference>
<comment type="subcellular location">
    <subcellularLocation>
        <location evidence="1">Cell membrane</location>
        <topology evidence="1">Multi-pass membrane protein</topology>
    </subcellularLocation>
</comment>
<reference evidence="8 9" key="2">
    <citation type="submission" date="2008-10" db="EMBL/GenBank/DDBJ databases">
        <authorList>
            <person name="Fulton L."/>
            <person name="Clifton S."/>
            <person name="Fulton B."/>
            <person name="Xu J."/>
            <person name="Minx P."/>
            <person name="Pepin K.H."/>
            <person name="Johnson M."/>
            <person name="Bhonagiri V."/>
            <person name="Nash W.E."/>
            <person name="Mardis E.R."/>
            <person name="Wilson R.K."/>
        </authorList>
    </citation>
    <scope>NUCLEOTIDE SEQUENCE [LARGE SCALE GENOMIC DNA]</scope>
    <source>
        <strain evidence="8 9">ATCC 29098</strain>
    </source>
</reference>
<comment type="caution">
    <text evidence="8">The sequence shown here is derived from an EMBL/GenBank/DDBJ whole genome shotgun (WGS) entry which is preliminary data.</text>
</comment>
<feature type="compositionally biased region" description="Acidic residues" evidence="5">
    <location>
        <begin position="109"/>
        <end position="125"/>
    </location>
</feature>
<sequence>MSSVMNIICPQCGFSRPFPPDRAPAHSVIATCPQCSCRFRFHPQDGSSEQLSPVRSEAAPAASDLPPGAIIPGMGDDGEGGAHSRREDPREEIPPFRPRDRQEEPAPQADDEPLEDDFRDEDDDDRPGLPSGNPWDVAPAPSGWMVAFYRTATRIMFGAPAFFSCLRPHRRSLRALSFYLIVSVILSVVQLLWMRGMTSMLVDGGMDPQMQQMMASTLAIHESMPLFVLKQVAFVTLQLYVQSALLYLMYRLILRDKPEFDLIFQVSAYGSAPMLLCVIPVLGALTGLVWSLACTLVGYKTVLRLDWSQTLLGYAPVFLLEMFLLLQVMQML</sequence>
<dbReference type="HOGENOM" id="CLU_043379_0_0_7"/>
<dbReference type="Pfam" id="PF04893">
    <property type="entry name" value="Yip1"/>
    <property type="match status" value="1"/>
</dbReference>
<feature type="region of interest" description="Disordered" evidence="5">
    <location>
        <begin position="44"/>
        <end position="136"/>
    </location>
</feature>
<dbReference type="AlphaFoldDB" id="B6WWQ2"/>
<feature type="transmembrane region" description="Helical" evidence="6">
    <location>
        <begin position="311"/>
        <end position="329"/>
    </location>
</feature>
<dbReference type="eggNOG" id="COG2881">
    <property type="taxonomic scope" value="Bacteria"/>
</dbReference>
<feature type="domain" description="Yip1" evidence="7">
    <location>
        <begin position="162"/>
        <end position="326"/>
    </location>
</feature>
<keyword evidence="4 6" id="KW-0472">Membrane</keyword>
<dbReference type="InterPro" id="IPR006977">
    <property type="entry name" value="Yip1_dom"/>
</dbReference>
<evidence type="ECO:0000256" key="2">
    <source>
        <dbReference type="ARBA" id="ARBA00022692"/>
    </source>
</evidence>
<dbReference type="InterPro" id="IPR036640">
    <property type="entry name" value="ABC1_TM_sf"/>
</dbReference>
<evidence type="ECO:0000313" key="8">
    <source>
        <dbReference type="EMBL" id="EEB32669.1"/>
    </source>
</evidence>
<dbReference type="GO" id="GO:0005886">
    <property type="term" value="C:plasma membrane"/>
    <property type="evidence" value="ECO:0007669"/>
    <property type="project" value="UniProtKB-SubCell"/>
</dbReference>
<dbReference type="STRING" id="901.DESPIGER_2394"/>
<dbReference type="GO" id="GO:0005524">
    <property type="term" value="F:ATP binding"/>
    <property type="evidence" value="ECO:0007669"/>
    <property type="project" value="InterPro"/>
</dbReference>
<organism evidence="8 9">
    <name type="scientific">Desulfovibrio piger ATCC 29098</name>
    <dbReference type="NCBI Taxonomy" id="411464"/>
    <lineage>
        <taxon>Bacteria</taxon>
        <taxon>Pseudomonadati</taxon>
        <taxon>Thermodesulfobacteriota</taxon>
        <taxon>Desulfovibrionia</taxon>
        <taxon>Desulfovibrionales</taxon>
        <taxon>Desulfovibrionaceae</taxon>
        <taxon>Desulfovibrio</taxon>
    </lineage>
</organism>
<dbReference type="SUPFAM" id="SSF90123">
    <property type="entry name" value="ABC transporter transmembrane region"/>
    <property type="match status" value="1"/>
</dbReference>
<dbReference type="Proteomes" id="UP000003676">
    <property type="component" value="Unassembled WGS sequence"/>
</dbReference>
<name>B6WWQ2_9BACT</name>
<accession>B6WWQ2</accession>
<feature type="transmembrane region" description="Helical" evidence="6">
    <location>
        <begin position="176"/>
        <end position="193"/>
    </location>
</feature>
<evidence type="ECO:0000259" key="7">
    <source>
        <dbReference type="Pfam" id="PF04893"/>
    </source>
</evidence>
<evidence type="ECO:0000256" key="5">
    <source>
        <dbReference type="SAM" id="MobiDB-lite"/>
    </source>
</evidence>
<keyword evidence="3 6" id="KW-1133">Transmembrane helix</keyword>
<dbReference type="EMBL" id="ABXU01000074">
    <property type="protein sequence ID" value="EEB32669.1"/>
    <property type="molecule type" value="Genomic_DNA"/>
</dbReference>
<feature type="transmembrane region" description="Helical" evidence="6">
    <location>
        <begin position="274"/>
        <end position="299"/>
    </location>
</feature>
<feature type="compositionally biased region" description="Basic and acidic residues" evidence="5">
    <location>
        <begin position="80"/>
        <end position="104"/>
    </location>
</feature>
<keyword evidence="2 6" id="KW-0812">Transmembrane</keyword>
<gene>
    <name evidence="8" type="ORF">DESPIG_02521</name>
</gene>
<proteinExistence type="predicted"/>
<evidence type="ECO:0000256" key="6">
    <source>
        <dbReference type="SAM" id="Phobius"/>
    </source>
</evidence>